<accession>A0AA39ESX7</accession>
<organism evidence="4 5">
    <name type="scientific">Microctonus aethiopoides</name>
    <dbReference type="NCBI Taxonomy" id="144406"/>
    <lineage>
        <taxon>Eukaryota</taxon>
        <taxon>Metazoa</taxon>
        <taxon>Ecdysozoa</taxon>
        <taxon>Arthropoda</taxon>
        <taxon>Hexapoda</taxon>
        <taxon>Insecta</taxon>
        <taxon>Pterygota</taxon>
        <taxon>Neoptera</taxon>
        <taxon>Endopterygota</taxon>
        <taxon>Hymenoptera</taxon>
        <taxon>Apocrita</taxon>
        <taxon>Ichneumonoidea</taxon>
        <taxon>Braconidae</taxon>
        <taxon>Euphorinae</taxon>
        <taxon>Microctonus</taxon>
    </lineage>
</organism>
<comment type="caution">
    <text evidence="4">The sequence shown here is derived from an EMBL/GenBank/DDBJ whole genome shotgun (WGS) entry which is preliminary data.</text>
</comment>
<evidence type="ECO:0000256" key="2">
    <source>
        <dbReference type="SAM" id="MobiDB-lite"/>
    </source>
</evidence>
<keyword evidence="1" id="KW-0175">Coiled coil</keyword>
<dbReference type="InterPro" id="IPR055469">
    <property type="entry name" value="DUF7041"/>
</dbReference>
<feature type="compositionally biased region" description="Low complexity" evidence="2">
    <location>
        <begin position="13"/>
        <end position="29"/>
    </location>
</feature>
<sequence>MQRTTTRQGKPNNATEPAPTSTSTTNNNGNAVVDQQQAAHVPAVNPNYHAVSSKPQLPPFLKDRPDIWFYLIEAEFNASGTQSDDIKYNATLRALDSDTLQQDTDIICTPPEEDKYKTLKEAIIKQALNLDALAEMADRLMETVSMYNPMSTSQSSTLAAVNHTNSRTISPLSTTERKLDELQNTLSFCMEEILEMKKQLQMTNNRQSRFRDRSRTRSRDRS</sequence>
<keyword evidence="5" id="KW-1185">Reference proteome</keyword>
<feature type="compositionally biased region" description="Basic and acidic residues" evidence="2">
    <location>
        <begin position="209"/>
        <end position="222"/>
    </location>
</feature>
<gene>
    <name evidence="4" type="ORF">PV328_011050</name>
</gene>
<evidence type="ECO:0000313" key="5">
    <source>
        <dbReference type="Proteomes" id="UP001168990"/>
    </source>
</evidence>
<dbReference type="Pfam" id="PF23055">
    <property type="entry name" value="DUF7041"/>
    <property type="match status" value="1"/>
</dbReference>
<evidence type="ECO:0000259" key="3">
    <source>
        <dbReference type="Pfam" id="PF23055"/>
    </source>
</evidence>
<protein>
    <recommendedName>
        <fullName evidence="3">DUF7041 domain-containing protein</fullName>
    </recommendedName>
</protein>
<feature type="region of interest" description="Disordered" evidence="2">
    <location>
        <begin position="1"/>
        <end position="29"/>
    </location>
</feature>
<evidence type="ECO:0000313" key="4">
    <source>
        <dbReference type="EMBL" id="KAK0157292.1"/>
    </source>
</evidence>
<dbReference type="Proteomes" id="UP001168990">
    <property type="component" value="Unassembled WGS sequence"/>
</dbReference>
<dbReference type="PANTHER" id="PTHR33327">
    <property type="entry name" value="ENDONUCLEASE"/>
    <property type="match status" value="1"/>
</dbReference>
<feature type="domain" description="DUF7041" evidence="3">
    <location>
        <begin position="57"/>
        <end position="127"/>
    </location>
</feature>
<dbReference type="PANTHER" id="PTHR33327:SF3">
    <property type="entry name" value="RNA-DIRECTED DNA POLYMERASE"/>
    <property type="match status" value="1"/>
</dbReference>
<reference evidence="4" key="1">
    <citation type="journal article" date="2023" name="bioRxiv">
        <title>Scaffold-level genome assemblies of two parasitoid biocontrol wasps reveal the parthenogenesis mechanism and an associated novel virus.</title>
        <authorList>
            <person name="Inwood S."/>
            <person name="Skelly J."/>
            <person name="Guhlin J."/>
            <person name="Harrop T."/>
            <person name="Goldson S."/>
            <person name="Dearden P."/>
        </authorList>
    </citation>
    <scope>NUCLEOTIDE SEQUENCE</scope>
    <source>
        <strain evidence="4">Irish</strain>
        <tissue evidence="4">Whole body</tissue>
    </source>
</reference>
<name>A0AA39ESX7_9HYME</name>
<feature type="coiled-coil region" evidence="1">
    <location>
        <begin position="172"/>
        <end position="199"/>
    </location>
</feature>
<feature type="compositionally biased region" description="Polar residues" evidence="2">
    <location>
        <begin position="1"/>
        <end position="12"/>
    </location>
</feature>
<dbReference type="EMBL" id="JAQQBS010001425">
    <property type="protein sequence ID" value="KAK0157292.1"/>
    <property type="molecule type" value="Genomic_DNA"/>
</dbReference>
<proteinExistence type="predicted"/>
<evidence type="ECO:0000256" key="1">
    <source>
        <dbReference type="SAM" id="Coils"/>
    </source>
</evidence>
<reference evidence="4" key="2">
    <citation type="submission" date="2023-03" db="EMBL/GenBank/DDBJ databases">
        <authorList>
            <person name="Inwood S.N."/>
            <person name="Skelly J.G."/>
            <person name="Guhlin J."/>
            <person name="Harrop T.W.R."/>
            <person name="Goldson S.G."/>
            <person name="Dearden P.K."/>
        </authorList>
    </citation>
    <scope>NUCLEOTIDE SEQUENCE</scope>
    <source>
        <strain evidence="4">Irish</strain>
        <tissue evidence="4">Whole body</tissue>
    </source>
</reference>
<feature type="region of interest" description="Disordered" evidence="2">
    <location>
        <begin position="200"/>
        <end position="222"/>
    </location>
</feature>
<dbReference type="AlphaFoldDB" id="A0AA39ESX7"/>